<keyword evidence="2" id="KW-1133">Transmembrane helix</keyword>
<dbReference type="RefSeq" id="WP_310014610.1">
    <property type="nucleotide sequence ID" value="NZ_JAVDQT010000006.1"/>
</dbReference>
<keyword evidence="2" id="KW-0812">Transmembrane</keyword>
<comment type="caution">
    <text evidence="4">The sequence shown here is derived from an EMBL/GenBank/DDBJ whole genome shotgun (WGS) entry which is preliminary data.</text>
</comment>
<feature type="transmembrane region" description="Helical" evidence="2">
    <location>
        <begin position="219"/>
        <end position="237"/>
    </location>
</feature>
<feature type="modified residue" description="Phosphocysteine; by EIIA" evidence="1">
    <location>
        <position position="75"/>
    </location>
</feature>
<gene>
    <name evidence="4" type="ORF">J2782_003387</name>
</gene>
<dbReference type="PANTHER" id="PTHR39427">
    <property type="match status" value="1"/>
</dbReference>
<sequence>MAKTYKAVKISRGSNGWGGPLVIQPTEQRNKIVSVTGGGIHPLARRIADLTGGEAVDGFRSPPIESEMAVVVVDCGGTARCGVYPRKRIPTVNLTPVGQSGPLAQFITEDIYVSGVKPEDIILADGSETPAQAASAAASEEETAEPVDLPSEGGIVGFISSIGRVMGRVVGIFFQAGRRTIDQVIRNVLPFMAFVTMLIGLILYTGIGDILAQPLGPLANNIVGLLILSAICGLPFLSPILGPGAVIAQVIGVAIIGPQIANGTIAPAMALPALFAYNAQVGCDFVPVGLALGEAKPKTIEIGVPAVLISRQFMGPLSVLIAWLVSLAVL</sequence>
<dbReference type="Pfam" id="PF03612">
    <property type="entry name" value="EIIBC-GUT_N"/>
    <property type="match status" value="1"/>
</dbReference>
<feature type="domain" description="PTS EIIB type-5" evidence="3">
    <location>
        <begin position="4"/>
        <end position="189"/>
    </location>
</feature>
<protein>
    <submittedName>
        <fullName evidence="4">PTS system glucitol/sorbitol-specific IIC component</fullName>
    </submittedName>
</protein>
<evidence type="ECO:0000313" key="5">
    <source>
        <dbReference type="Proteomes" id="UP001184614"/>
    </source>
</evidence>
<evidence type="ECO:0000256" key="2">
    <source>
        <dbReference type="SAM" id="Phobius"/>
    </source>
</evidence>
<dbReference type="InterPro" id="IPR004702">
    <property type="entry name" value="PTS_sorb_EIIBC"/>
</dbReference>
<keyword evidence="5" id="KW-1185">Reference proteome</keyword>
<dbReference type="EMBL" id="JAVDQT010000006">
    <property type="protein sequence ID" value="MDR6433641.1"/>
    <property type="molecule type" value="Genomic_DNA"/>
</dbReference>
<dbReference type="PROSITE" id="PS51102">
    <property type="entry name" value="PTS_EIIB_TYPE_5"/>
    <property type="match status" value="1"/>
</dbReference>
<proteinExistence type="predicted"/>
<dbReference type="Pfam" id="PF07663">
    <property type="entry name" value="EIIBC-GUT_C"/>
    <property type="match status" value="1"/>
</dbReference>
<dbReference type="PANTHER" id="PTHR39427:SF1">
    <property type="entry name" value="PTS SYSTEM GLUCITOL_SORBITOL-SPECIFIC EIIB COMPONENT"/>
    <property type="match status" value="1"/>
</dbReference>
<dbReference type="InterPro" id="IPR011638">
    <property type="entry name" value="PTS_EIIBC_GUT_C"/>
</dbReference>
<accession>A0ABU1MDB1</accession>
<feature type="transmembrane region" description="Helical" evidence="2">
    <location>
        <begin position="313"/>
        <end position="329"/>
    </location>
</feature>
<evidence type="ECO:0000256" key="1">
    <source>
        <dbReference type="PROSITE-ProRule" id="PRU00425"/>
    </source>
</evidence>
<evidence type="ECO:0000313" key="4">
    <source>
        <dbReference type="EMBL" id="MDR6433641.1"/>
    </source>
</evidence>
<keyword evidence="2" id="KW-0472">Membrane</keyword>
<evidence type="ECO:0000259" key="3">
    <source>
        <dbReference type="PROSITE" id="PS51102"/>
    </source>
</evidence>
<name>A0ABU1MDB1_9HYPH</name>
<dbReference type="Proteomes" id="UP001184614">
    <property type="component" value="Unassembled WGS sequence"/>
</dbReference>
<reference evidence="4 5" key="1">
    <citation type="submission" date="2023-07" db="EMBL/GenBank/DDBJ databases">
        <title>Sorghum-associated microbial communities from plants grown in Nebraska, USA.</title>
        <authorList>
            <person name="Schachtman D."/>
        </authorList>
    </citation>
    <scope>NUCLEOTIDE SEQUENCE [LARGE SCALE GENOMIC DNA]</scope>
    <source>
        <strain evidence="4 5">DS1730</strain>
    </source>
</reference>
<organism evidence="4 5">
    <name type="scientific">Brucella pseudogrignonensis</name>
    <dbReference type="NCBI Taxonomy" id="419475"/>
    <lineage>
        <taxon>Bacteria</taxon>
        <taxon>Pseudomonadati</taxon>
        <taxon>Pseudomonadota</taxon>
        <taxon>Alphaproteobacteria</taxon>
        <taxon>Hyphomicrobiales</taxon>
        <taxon>Brucellaceae</taxon>
        <taxon>Brucella/Ochrobactrum group</taxon>
        <taxon>Brucella</taxon>
    </lineage>
</organism>
<feature type="transmembrane region" description="Helical" evidence="2">
    <location>
        <begin position="188"/>
        <end position="207"/>
    </location>
</feature>
<dbReference type="InterPro" id="IPR011618">
    <property type="entry name" value="PTS_EIIBC_GUT_N"/>
</dbReference>